<dbReference type="AlphaFoldDB" id="A0A6A8MA33"/>
<gene>
    <name evidence="1" type="ORF">FYJ66_05465</name>
</gene>
<organism evidence="1">
    <name type="scientific">Baileyella intestinalis</name>
    <dbReference type="NCBI Taxonomy" id="2606709"/>
    <lineage>
        <taxon>Bacteria</taxon>
        <taxon>Bacillati</taxon>
        <taxon>Bacillota</taxon>
        <taxon>Clostridia</taxon>
        <taxon>Peptostreptococcales</taxon>
        <taxon>Anaerovoracaceae</taxon>
        <taxon>Baileyella</taxon>
    </lineage>
</organism>
<comment type="caution">
    <text evidence="1">The sequence shown here is derived from an EMBL/GenBank/DDBJ whole genome shotgun (WGS) entry which is preliminary data.</text>
</comment>
<sequence length="46" mass="5295">MSNALMALIPCYCCVCCLHYNHLSVQFTNICSECMFRTFVLLICEL</sequence>
<accession>A0A6A8MA33</accession>
<proteinExistence type="predicted"/>
<protein>
    <submittedName>
        <fullName evidence="1">Uncharacterized protein</fullName>
    </submittedName>
</protein>
<reference evidence="1" key="1">
    <citation type="submission" date="2019-09" db="EMBL/GenBank/DDBJ databases">
        <title>In-depth cultivation of the pig gut microbiome towards novel bacterial diversity and tailored functional studies.</title>
        <authorList>
            <person name="Wylensek D."/>
            <person name="Hitch T.C.A."/>
            <person name="Clavel T."/>
        </authorList>
    </citation>
    <scope>NUCLEOTIDE SEQUENCE</scope>
    <source>
        <strain evidence="1">RF-744-FAT-WT-3</strain>
    </source>
</reference>
<name>A0A6A8MA33_9FIRM</name>
<evidence type="ECO:0000313" key="1">
    <source>
        <dbReference type="EMBL" id="MST69039.1"/>
    </source>
</evidence>
<dbReference type="EMBL" id="VUNB01000004">
    <property type="protein sequence ID" value="MST69039.1"/>
    <property type="molecule type" value="Genomic_DNA"/>
</dbReference>